<dbReference type="GO" id="GO:0005634">
    <property type="term" value="C:nucleus"/>
    <property type="evidence" value="ECO:0000318"/>
    <property type="project" value="GO_Central"/>
</dbReference>
<dbReference type="PANTHER" id="PTHR13309:SF0">
    <property type="entry name" value="FMR1-INTERACTING PROTEIN NUFIP1"/>
    <property type="match status" value="1"/>
</dbReference>
<proteinExistence type="predicted"/>
<dbReference type="VEuPathDB" id="VectorBase:AGAP007875"/>
<dbReference type="FunCoup" id="A0A1S4GWH4">
    <property type="interactions" value="2273"/>
</dbReference>
<evidence type="ECO:0000313" key="4">
    <source>
        <dbReference type="Proteomes" id="UP000007062"/>
    </source>
</evidence>
<name>A0A1S4GWH4_ANOGA</name>
<evidence type="ECO:0000256" key="1">
    <source>
        <dbReference type="SAM" id="MobiDB-lite"/>
    </source>
</evidence>
<dbReference type="GO" id="GO:0000492">
    <property type="term" value="P:box C/D snoRNP assembly"/>
    <property type="evidence" value="ECO:0000318"/>
    <property type="project" value="GO_Central"/>
</dbReference>
<dbReference type="AlphaFoldDB" id="A0A1S4GWH4"/>
<organism evidence="3 4">
    <name type="scientific">Anopheles gambiae</name>
    <name type="common">African malaria mosquito</name>
    <dbReference type="NCBI Taxonomy" id="7165"/>
    <lineage>
        <taxon>Eukaryota</taxon>
        <taxon>Metazoa</taxon>
        <taxon>Ecdysozoa</taxon>
        <taxon>Arthropoda</taxon>
        <taxon>Hexapoda</taxon>
        <taxon>Insecta</taxon>
        <taxon>Pterygota</taxon>
        <taxon>Neoptera</taxon>
        <taxon>Endopterygota</taxon>
        <taxon>Diptera</taxon>
        <taxon>Nematocera</taxon>
        <taxon>Culicoidea</taxon>
        <taxon>Culicidae</taxon>
        <taxon>Anophelinae</taxon>
        <taxon>Anopheles</taxon>
    </lineage>
</organism>
<feature type="region of interest" description="Disordered" evidence="1">
    <location>
        <begin position="1"/>
        <end position="124"/>
    </location>
</feature>
<feature type="compositionally biased region" description="Basic and acidic residues" evidence="1">
    <location>
        <begin position="339"/>
        <end position="359"/>
    </location>
</feature>
<dbReference type="EnsemblMetazoa" id="AGAP007875-RA">
    <property type="protein sequence ID" value="AGAP007875-PA"/>
    <property type="gene ID" value="AGAP007875"/>
</dbReference>
<feature type="compositionally biased region" description="Basic and acidic residues" evidence="1">
    <location>
        <begin position="284"/>
        <end position="293"/>
    </location>
</feature>
<feature type="compositionally biased region" description="Basic and acidic residues" evidence="1">
    <location>
        <begin position="13"/>
        <end position="25"/>
    </location>
</feature>
<reference evidence="3" key="3">
    <citation type="submission" date="2020-05" db="UniProtKB">
        <authorList>
            <consortium name="EnsemblMetazoa"/>
        </authorList>
    </citation>
    <scope>IDENTIFICATION</scope>
    <source>
        <strain evidence="3">PEST</strain>
    </source>
</reference>
<evidence type="ECO:0000259" key="2">
    <source>
        <dbReference type="Pfam" id="PF10453"/>
    </source>
</evidence>
<feature type="region of interest" description="Disordered" evidence="1">
    <location>
        <begin position="220"/>
        <end position="444"/>
    </location>
</feature>
<dbReference type="InterPro" id="IPR019496">
    <property type="entry name" value="NUFIP1_cons_dom"/>
</dbReference>
<reference evidence="3 4" key="1">
    <citation type="journal article" date="2002" name="Science">
        <title>The genome sequence of the malaria mosquito Anopheles gambiae.</title>
        <authorList>
            <person name="Holt R.A."/>
            <person name="Subramanian G.M."/>
            <person name="Halpern A."/>
            <person name="Sutton G.G."/>
            <person name="Charlab R."/>
            <person name="Nusskern D.R."/>
            <person name="Wincker P."/>
            <person name="Clark A.G."/>
            <person name="Ribeiro J.M."/>
            <person name="Wides R."/>
            <person name="Salzberg S.L."/>
            <person name="Loftus B."/>
            <person name="Yandell M."/>
            <person name="Majoros W.H."/>
            <person name="Rusch D.B."/>
            <person name="Lai Z."/>
            <person name="Kraft C.L."/>
            <person name="Abril J.F."/>
            <person name="Anthouard V."/>
            <person name="Arensburger P."/>
            <person name="Atkinson P.W."/>
            <person name="Baden H."/>
            <person name="de Berardinis V."/>
            <person name="Baldwin D."/>
            <person name="Benes V."/>
            <person name="Biedler J."/>
            <person name="Blass C."/>
            <person name="Bolanos R."/>
            <person name="Boscus D."/>
            <person name="Barnstead M."/>
            <person name="Cai S."/>
            <person name="Center A."/>
            <person name="Chaturverdi K."/>
            <person name="Christophides G.K."/>
            <person name="Chrystal M.A."/>
            <person name="Clamp M."/>
            <person name="Cravchik A."/>
            <person name="Curwen V."/>
            <person name="Dana A."/>
            <person name="Delcher A."/>
            <person name="Dew I."/>
            <person name="Evans C.A."/>
            <person name="Flanigan M."/>
            <person name="Grundschober-Freimoser A."/>
            <person name="Friedli L."/>
            <person name="Gu Z."/>
            <person name="Guan P."/>
            <person name="Guigo R."/>
            <person name="Hillenmeyer M.E."/>
            <person name="Hladun S.L."/>
            <person name="Hogan J.R."/>
            <person name="Hong Y.S."/>
            <person name="Hoover J."/>
            <person name="Jaillon O."/>
            <person name="Ke Z."/>
            <person name="Kodira C."/>
            <person name="Kokoza E."/>
            <person name="Koutsos A."/>
            <person name="Letunic I."/>
            <person name="Levitsky A."/>
            <person name="Liang Y."/>
            <person name="Lin J.J."/>
            <person name="Lobo N.F."/>
            <person name="Lopez J.R."/>
            <person name="Malek J.A."/>
            <person name="McIntosh T.C."/>
            <person name="Meister S."/>
            <person name="Miller J."/>
            <person name="Mobarry C."/>
            <person name="Mongin E."/>
            <person name="Murphy S.D."/>
            <person name="O'Brochta D.A."/>
            <person name="Pfannkoch C."/>
            <person name="Qi R."/>
            <person name="Regier M.A."/>
            <person name="Remington K."/>
            <person name="Shao H."/>
            <person name="Sharakhova M.V."/>
            <person name="Sitter C.D."/>
            <person name="Shetty J."/>
            <person name="Smith T.J."/>
            <person name="Strong R."/>
            <person name="Sun J."/>
            <person name="Thomasova D."/>
            <person name="Ton L.Q."/>
            <person name="Topalis P."/>
            <person name="Tu Z."/>
            <person name="Unger M.F."/>
            <person name="Walenz B."/>
            <person name="Wang A."/>
            <person name="Wang J."/>
            <person name="Wang M."/>
            <person name="Wang X."/>
            <person name="Woodford K.J."/>
            <person name="Wortman J.R."/>
            <person name="Wu M."/>
            <person name="Yao A."/>
            <person name="Zdobnov E.M."/>
            <person name="Zhang H."/>
            <person name="Zhao Q."/>
            <person name="Zhao S."/>
            <person name="Zhu S.C."/>
            <person name="Zhimulev I."/>
            <person name="Coluzzi M."/>
            <person name="della Torre A."/>
            <person name="Roth C.W."/>
            <person name="Louis C."/>
            <person name="Kalush F."/>
            <person name="Mural R.J."/>
            <person name="Myers E.W."/>
            <person name="Adams M.D."/>
            <person name="Smith H.O."/>
            <person name="Broder S."/>
            <person name="Gardner M.J."/>
            <person name="Fraser C.M."/>
            <person name="Birney E."/>
            <person name="Bork P."/>
            <person name="Brey P.T."/>
            <person name="Venter J.C."/>
            <person name="Weissenbach J."/>
            <person name="Kafatos F.C."/>
            <person name="Collins F.H."/>
            <person name="Hoffman S.L."/>
        </authorList>
    </citation>
    <scope>NUCLEOTIDE SEQUENCE [LARGE SCALE GENOMIC DNA]</scope>
    <source>
        <strain evidence="3 4">PEST</strain>
    </source>
</reference>
<dbReference type="VEuPathDB" id="VectorBase:AGAMI1_004969"/>
<dbReference type="Pfam" id="PF10453">
    <property type="entry name" value="NUFIP1"/>
    <property type="match status" value="1"/>
</dbReference>
<evidence type="ECO:0000313" key="3">
    <source>
        <dbReference type="EnsemblMetazoa" id="AGAP007875-PA"/>
    </source>
</evidence>
<feature type="compositionally biased region" description="Low complexity" evidence="1">
    <location>
        <begin position="422"/>
        <end position="431"/>
    </location>
</feature>
<feature type="compositionally biased region" description="Basic and acidic residues" evidence="1">
    <location>
        <begin position="227"/>
        <end position="239"/>
    </location>
</feature>
<keyword evidence="4" id="KW-1185">Reference proteome</keyword>
<feature type="compositionally biased region" description="Low complexity" evidence="1">
    <location>
        <begin position="369"/>
        <end position="380"/>
    </location>
</feature>
<dbReference type="EMBL" id="AAAB01008964">
    <property type="status" value="NOT_ANNOTATED_CDS"/>
    <property type="molecule type" value="Genomic_DNA"/>
</dbReference>
<dbReference type="Proteomes" id="UP000007062">
    <property type="component" value="Chromosome 3R"/>
</dbReference>
<dbReference type="GO" id="GO:0003723">
    <property type="term" value="F:RNA binding"/>
    <property type="evidence" value="ECO:0007669"/>
    <property type="project" value="InterPro"/>
</dbReference>
<feature type="compositionally biased region" description="Polar residues" evidence="1">
    <location>
        <begin position="253"/>
        <end position="263"/>
    </location>
</feature>
<feature type="compositionally biased region" description="Low complexity" evidence="1">
    <location>
        <begin position="84"/>
        <end position="101"/>
    </location>
</feature>
<dbReference type="InterPro" id="IPR039136">
    <property type="entry name" value="NUFIP1-like"/>
</dbReference>
<dbReference type="OMA" id="TFVGHPM"/>
<feature type="compositionally biased region" description="Basic residues" evidence="1">
    <location>
        <begin position="267"/>
        <end position="277"/>
    </location>
</feature>
<feature type="domain" description="FMR1-interacting protein 1 conserved" evidence="2">
    <location>
        <begin position="195"/>
        <end position="232"/>
    </location>
</feature>
<reference evidence="3 4" key="2">
    <citation type="journal article" date="2004" name="Trends Parasitol.">
        <title>The Anopheles gambiae genome: an update.</title>
        <authorList>
            <person name="Mongin E."/>
            <person name="Louis C."/>
            <person name="Holt R.A."/>
            <person name="Birney E."/>
            <person name="Collins F.H."/>
        </authorList>
    </citation>
    <scope>NUCLEOTIDE SEQUENCE [LARGE SCALE GENOMIC DNA]</scope>
    <source>
        <strain evidence="3 4">PEST</strain>
    </source>
</reference>
<dbReference type="InParanoid" id="A0A1S4GWH4"/>
<sequence length="641" mass="70583">MAEEKFVLPSPRFQDEVKKGLDSFSRHLNPHFSTPNGMLLPSSKQPPPMFGPRGSTVPAQFLNNPRKRPASGPHRYPGPGTYRQNQPGGINQNQRNNQGAGFKNKAGGPNHRSPRPPNNGLEKDVKPELLVLDWKLWCEGCDVNCRSEEEFEQHKANHAPCTVPGCTFVGHPMIMKRHGRQVHSDGGCTKDTIGPSAEEIEQWKEERRKRYPTKQNVILRQQAQEARFNRGERIEEKKDRFPKRNAPVDDDSSMNGPNTTPNGRNANRSKRKRRAKKPAFVAPVEEKTLDRIPFKGTSSLKDYKDPPKNALSMLGDYGTDTESSCDEEEQASPVVAQKKSPEKSSVKEPTQKPERKLSEGEIEDDGDDAPSTSSAPAAQPVLAPNESQSKDAVMQSTTTASKSVDCAVPGGSSSTVVKRPPKQQNKPPRQNNFKDKRARNPNRPLLDYSKLRRSNQNTMLEKLLDADIRHERNVLLQCVRYVLVNKFFGIGQPKEVKESVAIVTEEANVPVVQVTVETTAPVVALNEEANPPVVTITEEVNVPVVAVTDEANVLVVGLNEETNSAVEAITQNANTPAVAVTLEPIDPVVTMTEEANPSVATMTEETTAPVATMTEETTALVCTVTEETNDPVSTVTEEAKE</sequence>
<protein>
    <submittedName>
        <fullName evidence="3">NUFIP1 domain-containing protein</fullName>
    </submittedName>
</protein>
<accession>A0A1S4GWH4</accession>
<dbReference type="PANTHER" id="PTHR13309">
    <property type="entry name" value="NUCLEAR FRAGILE X MENTAL RETARDATION PROTEIN INTERACTING PROTEIN 1"/>
    <property type="match status" value="1"/>
</dbReference>